<sequence>MFCAISGEPPKNPVVSKLSGLVYEQRLIQKYIEQNSKDPVTGDELSLEDLVEIKSSPKAAAPRPPSHSSIPSLLTSLQNEYDAIILEAYTLKKQYDNLRQELAHALYANDASARVVARLIVERDQAREALANIQSTLGASSSTSSGAPTTTTTNQQEDVEMTKESEAQDETTTTTTTTTLPAAILSSIDSTAQRLTAGRKAKSKRKAPQGYSTPSDVTSSYSQLESLPSMHSTKPAGVSCLQLSSDGDLLFTGGNDKNVQVYDRRSSKVIASLKGHSKRVTRLAVSGLSDAPIGPRQDPDDQASSPPPPAYLVSASEDKTIKIWVPSGEEASNKKGASAYRLSDTISTHKAEVTGLDIHPSGELVGAASRDGSWSIHSLKDGSTLLVVESPDPSQESEEEAKGGYVYESFAFHPDGQLAATGTSEGSIRIWDVKQGKKVTSFQQDQGKVESLSFSENGYYLASSCQSSNLVKIWDLRKLNVAGTIEFGSDQEASVKVRGVRFDPSAQMLAIYGSHVKLYANKSWNLLANLGPEEGGMGEVTDASWDHRDGSLITSGSDRVVRVFGKSKDQE</sequence>
<protein>
    <submittedName>
        <fullName evidence="1">WD40 repeat-like protein</fullName>
    </submittedName>
</protein>
<gene>
    <name evidence="1" type="ORF">IE53DRAFT_170138</name>
</gene>
<name>A0ACD0NT25_9BASI</name>
<proteinExistence type="predicted"/>
<accession>A0ACD0NT25</accession>
<evidence type="ECO:0000313" key="2">
    <source>
        <dbReference type="Proteomes" id="UP000245626"/>
    </source>
</evidence>
<keyword evidence="2" id="KW-1185">Reference proteome</keyword>
<reference evidence="1 2" key="1">
    <citation type="journal article" date="2018" name="Mol. Biol. Evol.">
        <title>Broad Genomic Sampling Reveals a Smut Pathogenic Ancestry of the Fungal Clade Ustilaginomycotina.</title>
        <authorList>
            <person name="Kijpornyongpan T."/>
            <person name="Mondo S.J."/>
            <person name="Barry K."/>
            <person name="Sandor L."/>
            <person name="Lee J."/>
            <person name="Lipzen A."/>
            <person name="Pangilinan J."/>
            <person name="LaButti K."/>
            <person name="Hainaut M."/>
            <person name="Henrissat B."/>
            <person name="Grigoriev I.V."/>
            <person name="Spatafora J.W."/>
            <person name="Aime M.C."/>
        </authorList>
    </citation>
    <scope>NUCLEOTIDE SEQUENCE [LARGE SCALE GENOMIC DNA]</scope>
    <source>
        <strain evidence="1 2">SA 807</strain>
    </source>
</reference>
<dbReference type="Proteomes" id="UP000245626">
    <property type="component" value="Unassembled WGS sequence"/>
</dbReference>
<organism evidence="1 2">
    <name type="scientific">Violaceomyces palustris</name>
    <dbReference type="NCBI Taxonomy" id="1673888"/>
    <lineage>
        <taxon>Eukaryota</taxon>
        <taxon>Fungi</taxon>
        <taxon>Dikarya</taxon>
        <taxon>Basidiomycota</taxon>
        <taxon>Ustilaginomycotina</taxon>
        <taxon>Ustilaginomycetes</taxon>
        <taxon>Violaceomycetales</taxon>
        <taxon>Violaceomycetaceae</taxon>
        <taxon>Violaceomyces</taxon>
    </lineage>
</organism>
<dbReference type="EMBL" id="KZ820118">
    <property type="protein sequence ID" value="PWN48956.1"/>
    <property type="molecule type" value="Genomic_DNA"/>
</dbReference>
<evidence type="ECO:0000313" key="1">
    <source>
        <dbReference type="EMBL" id="PWN48956.1"/>
    </source>
</evidence>